<dbReference type="InterPro" id="IPR023214">
    <property type="entry name" value="HAD_sf"/>
</dbReference>
<evidence type="ECO:0000313" key="3">
    <source>
        <dbReference type="Proteomes" id="UP000244893"/>
    </source>
</evidence>
<evidence type="ECO:0000313" key="2">
    <source>
        <dbReference type="EMBL" id="PVZ96289.1"/>
    </source>
</evidence>
<dbReference type="Proteomes" id="UP000244893">
    <property type="component" value="Unassembled WGS sequence"/>
</dbReference>
<dbReference type="SUPFAM" id="SSF56784">
    <property type="entry name" value="HAD-like"/>
    <property type="match status" value="1"/>
</dbReference>
<dbReference type="Gene3D" id="1.10.150.240">
    <property type="entry name" value="Putative phosphatase, domain 2"/>
    <property type="match status" value="1"/>
</dbReference>
<dbReference type="SFLD" id="SFLDS00003">
    <property type="entry name" value="Haloacid_Dehalogenase"/>
    <property type="match status" value="1"/>
</dbReference>
<dbReference type="Pfam" id="PF00702">
    <property type="entry name" value="Hydrolase"/>
    <property type="match status" value="1"/>
</dbReference>
<comment type="similarity">
    <text evidence="1">Belongs to the HAD-like hydrolase superfamily. CbbY/CbbZ/Gph/YieH family.</text>
</comment>
<gene>
    <name evidence="2" type="ORF">DDQ50_01455</name>
</gene>
<dbReference type="InterPro" id="IPR023198">
    <property type="entry name" value="PGP-like_dom2"/>
</dbReference>
<evidence type="ECO:0000256" key="1">
    <source>
        <dbReference type="ARBA" id="ARBA00006171"/>
    </source>
</evidence>
<protein>
    <submittedName>
        <fullName evidence="2">Haloacid dehalogenase</fullName>
    </submittedName>
</protein>
<sequence>MPFAQADAVLFDLDGVLTPTAEVHMVAWAAVFSKELAAHGDPRPYSDDDYFAYVDGKPRYDGVDALLRSRGIELPWGEPDDAPEADTVCGVGNRKNAVFASILEHDGVAPYPGSLKLVEHLVARGVPTAVVSSSKNARPVLAASGLAGRFDTVVDGVTAVEEGIPGKPAPDMFLVAAARLGVAPERAVVVEDAISGVEAASAGGFGLVVAVDRGVGAPALISAGADVVVLDLAELIDHSEAGA</sequence>
<organism evidence="2 3">
    <name type="scientific">Amnibacterium flavum</name>
    <dbReference type="NCBI Taxonomy" id="2173173"/>
    <lineage>
        <taxon>Bacteria</taxon>
        <taxon>Bacillati</taxon>
        <taxon>Actinomycetota</taxon>
        <taxon>Actinomycetes</taxon>
        <taxon>Micrococcales</taxon>
        <taxon>Microbacteriaceae</taxon>
        <taxon>Amnibacterium</taxon>
    </lineage>
</organism>
<dbReference type="InterPro" id="IPR006439">
    <property type="entry name" value="HAD-SF_hydro_IA"/>
</dbReference>
<dbReference type="PANTHER" id="PTHR43481">
    <property type="entry name" value="FRUCTOSE-1-PHOSPHATE PHOSPHATASE"/>
    <property type="match status" value="1"/>
</dbReference>
<keyword evidence="3" id="KW-1185">Reference proteome</keyword>
<dbReference type="InterPro" id="IPR010976">
    <property type="entry name" value="B-phosphoglucomutase_hydrolase"/>
</dbReference>
<dbReference type="GO" id="GO:0050308">
    <property type="term" value="F:sugar-phosphatase activity"/>
    <property type="evidence" value="ECO:0007669"/>
    <property type="project" value="TreeGrafter"/>
</dbReference>
<dbReference type="PANTHER" id="PTHR43481:SF4">
    <property type="entry name" value="GLYCEROL-1-PHOSPHATE PHOSPHOHYDROLASE 1-RELATED"/>
    <property type="match status" value="1"/>
</dbReference>
<dbReference type="NCBIfam" id="TIGR01509">
    <property type="entry name" value="HAD-SF-IA-v3"/>
    <property type="match status" value="1"/>
</dbReference>
<dbReference type="PRINTS" id="PR00413">
    <property type="entry name" value="HADHALOGNASE"/>
</dbReference>
<dbReference type="AlphaFoldDB" id="A0A2V1HY03"/>
<dbReference type="OrthoDB" id="9797743at2"/>
<dbReference type="Gene3D" id="3.40.50.1000">
    <property type="entry name" value="HAD superfamily/HAD-like"/>
    <property type="match status" value="1"/>
</dbReference>
<dbReference type="InterPro" id="IPR036412">
    <property type="entry name" value="HAD-like_sf"/>
</dbReference>
<reference evidence="2 3" key="1">
    <citation type="submission" date="2018-05" db="EMBL/GenBank/DDBJ databases">
        <title>Amnibacterium sp. M8JJ-5, whole genome shotgun sequence.</title>
        <authorList>
            <person name="Tuo L."/>
        </authorList>
    </citation>
    <scope>NUCLEOTIDE SEQUENCE [LARGE SCALE GENOMIC DNA]</scope>
    <source>
        <strain evidence="2 3">M8JJ-5</strain>
    </source>
</reference>
<accession>A0A2V1HY03</accession>
<proteinExistence type="inferred from homology"/>
<comment type="caution">
    <text evidence="2">The sequence shown here is derived from an EMBL/GenBank/DDBJ whole genome shotgun (WGS) entry which is preliminary data.</text>
</comment>
<dbReference type="NCBIfam" id="TIGR02009">
    <property type="entry name" value="PGMB-YQAB-SF"/>
    <property type="match status" value="1"/>
</dbReference>
<dbReference type="InterPro" id="IPR051806">
    <property type="entry name" value="HAD-like_SPP"/>
</dbReference>
<dbReference type="EMBL" id="QEOP01000001">
    <property type="protein sequence ID" value="PVZ96289.1"/>
    <property type="molecule type" value="Genomic_DNA"/>
</dbReference>
<dbReference type="SFLD" id="SFLDG01129">
    <property type="entry name" value="C1.5:_HAD__Beta-PGM__Phosphata"/>
    <property type="match status" value="1"/>
</dbReference>
<name>A0A2V1HY03_9MICO</name>